<dbReference type="GO" id="GO:0006310">
    <property type="term" value="P:DNA recombination"/>
    <property type="evidence" value="ECO:0007669"/>
    <property type="project" value="UniProtKB-KW"/>
</dbReference>
<dbReference type="InterPro" id="IPR002104">
    <property type="entry name" value="Integrase_catalytic"/>
</dbReference>
<evidence type="ECO:0000256" key="2">
    <source>
        <dbReference type="ARBA" id="ARBA00008857"/>
    </source>
</evidence>
<dbReference type="Gene3D" id="1.10.150.130">
    <property type="match status" value="1"/>
</dbReference>
<gene>
    <name evidence="9" type="ORF">SAMN05216508_1226</name>
</gene>
<dbReference type="Pfam" id="PF00589">
    <property type="entry name" value="Phage_integrase"/>
    <property type="match status" value="1"/>
</dbReference>
<proteinExistence type="inferred from homology"/>
<dbReference type="PANTHER" id="PTHR30349">
    <property type="entry name" value="PHAGE INTEGRASE-RELATED"/>
    <property type="match status" value="1"/>
</dbReference>
<evidence type="ECO:0000313" key="10">
    <source>
        <dbReference type="Proteomes" id="UP000198817"/>
    </source>
</evidence>
<dbReference type="STRING" id="155865.SAMN05216515_1255"/>
<evidence type="ECO:0000313" key="9">
    <source>
        <dbReference type="EMBL" id="SFU62906.1"/>
    </source>
</evidence>
<feature type="domain" description="Core-binding (CB)" evidence="8">
    <location>
        <begin position="1"/>
        <end position="83"/>
    </location>
</feature>
<evidence type="ECO:0000256" key="5">
    <source>
        <dbReference type="ARBA" id="ARBA00023172"/>
    </source>
</evidence>
<keyword evidence="4 6" id="KW-0238">DNA-binding</keyword>
<dbReference type="SUPFAM" id="SSF56349">
    <property type="entry name" value="DNA breaking-rejoining enzymes"/>
    <property type="match status" value="1"/>
</dbReference>
<dbReference type="InterPro" id="IPR004107">
    <property type="entry name" value="Integrase_SAM-like_N"/>
</dbReference>
<dbReference type="PANTHER" id="PTHR30349:SF81">
    <property type="entry name" value="TYROSINE RECOMBINASE XERC"/>
    <property type="match status" value="1"/>
</dbReference>
<dbReference type="AlphaFoldDB" id="A0A1I7HR42"/>
<evidence type="ECO:0000259" key="7">
    <source>
        <dbReference type="PROSITE" id="PS51898"/>
    </source>
</evidence>
<dbReference type="Gene3D" id="1.10.443.10">
    <property type="entry name" value="Intergrase catalytic core"/>
    <property type="match status" value="1"/>
</dbReference>
<dbReference type="Proteomes" id="UP000198817">
    <property type="component" value="Unassembled WGS sequence"/>
</dbReference>
<dbReference type="InterPro" id="IPR011010">
    <property type="entry name" value="DNA_brk_join_enz"/>
</dbReference>
<organism evidence="9 10">
    <name type="scientific">Eubacterium pyruvativorans</name>
    <dbReference type="NCBI Taxonomy" id="155865"/>
    <lineage>
        <taxon>Bacteria</taxon>
        <taxon>Bacillati</taxon>
        <taxon>Bacillota</taxon>
        <taxon>Clostridia</taxon>
        <taxon>Eubacteriales</taxon>
        <taxon>Eubacteriaceae</taxon>
        <taxon>Eubacterium</taxon>
    </lineage>
</organism>
<evidence type="ECO:0000256" key="3">
    <source>
        <dbReference type="ARBA" id="ARBA00022908"/>
    </source>
</evidence>
<reference evidence="9 10" key="1">
    <citation type="submission" date="2016-10" db="EMBL/GenBank/DDBJ databases">
        <authorList>
            <person name="de Groot N.N."/>
        </authorList>
    </citation>
    <scope>NUCLEOTIDE SEQUENCE [LARGE SCALE GENOMIC DNA]</scope>
    <source>
        <strain evidence="9 10">KHGC13</strain>
    </source>
</reference>
<accession>A0A1I7HR42</accession>
<dbReference type="InterPro" id="IPR010998">
    <property type="entry name" value="Integrase_recombinase_N"/>
</dbReference>
<dbReference type="Pfam" id="PF02899">
    <property type="entry name" value="Phage_int_SAM_1"/>
    <property type="match status" value="1"/>
</dbReference>
<protein>
    <submittedName>
        <fullName evidence="9">Integrase/recombinase XerD</fullName>
    </submittedName>
</protein>
<dbReference type="RefSeq" id="WP_090471711.1">
    <property type="nucleotide sequence ID" value="NZ_CACWQI010000058.1"/>
</dbReference>
<dbReference type="PROSITE" id="PS51900">
    <property type="entry name" value="CB"/>
    <property type="match status" value="1"/>
</dbReference>
<evidence type="ECO:0000259" key="8">
    <source>
        <dbReference type="PROSITE" id="PS51900"/>
    </source>
</evidence>
<evidence type="ECO:0000256" key="6">
    <source>
        <dbReference type="PROSITE-ProRule" id="PRU01248"/>
    </source>
</evidence>
<comment type="function">
    <text evidence="1">Site-specific tyrosine recombinase, which acts by catalyzing the cutting and rejoining of the recombining DNA molecules.</text>
</comment>
<keyword evidence="3" id="KW-0229">DNA integration</keyword>
<dbReference type="OrthoDB" id="9801717at2"/>
<dbReference type="PROSITE" id="PS51898">
    <property type="entry name" value="TYR_RECOMBINASE"/>
    <property type="match status" value="1"/>
</dbReference>
<dbReference type="EMBL" id="FPBT01000022">
    <property type="protein sequence ID" value="SFU62906.1"/>
    <property type="molecule type" value="Genomic_DNA"/>
</dbReference>
<dbReference type="InterPro" id="IPR044068">
    <property type="entry name" value="CB"/>
</dbReference>
<dbReference type="InterPro" id="IPR050090">
    <property type="entry name" value="Tyrosine_recombinase_XerCD"/>
</dbReference>
<dbReference type="GO" id="GO:0003677">
    <property type="term" value="F:DNA binding"/>
    <property type="evidence" value="ECO:0007669"/>
    <property type="project" value="UniProtKB-UniRule"/>
</dbReference>
<name>A0A1I7HR42_9FIRM</name>
<dbReference type="GO" id="GO:0015074">
    <property type="term" value="P:DNA integration"/>
    <property type="evidence" value="ECO:0007669"/>
    <property type="project" value="UniProtKB-KW"/>
</dbReference>
<keyword evidence="10" id="KW-1185">Reference proteome</keyword>
<keyword evidence="5" id="KW-0233">DNA recombination</keyword>
<sequence length="297" mass="33957">MTLDVFLDYLKNTRNMSENTIEAYKRDIMAFREFAARSGVKDLQDVTNTNIVAYLLELKNSGKSKSTVSRKLASLRAFYRYLQSRGIIEENPTDDIRSPKIGRKKISYLSVESVEKLLSLPDDSIKGKRDRAILELMYATGIRVSEIIEMRLSDLNLKVGFVALNGKHGGARIVPMGRPARRAVTEYIETSRRALMKDGDPEDPAGILFVNYLGQPFTRQGFWKILKKYGEEAHLEEKLTPQTLRNSFAMHMVQNGIDIKSLQELMGHEDIAATQMYFGDVRNRIKDIYDRCHPRAK</sequence>
<evidence type="ECO:0000256" key="1">
    <source>
        <dbReference type="ARBA" id="ARBA00003283"/>
    </source>
</evidence>
<dbReference type="InterPro" id="IPR013762">
    <property type="entry name" value="Integrase-like_cat_sf"/>
</dbReference>
<comment type="similarity">
    <text evidence="2">Belongs to the 'phage' integrase family.</text>
</comment>
<evidence type="ECO:0000256" key="4">
    <source>
        <dbReference type="ARBA" id="ARBA00023125"/>
    </source>
</evidence>
<feature type="domain" description="Tyr recombinase" evidence="7">
    <location>
        <begin position="104"/>
        <end position="290"/>
    </location>
</feature>